<protein>
    <submittedName>
        <fullName evidence="2">Uncharacterized protein</fullName>
    </submittedName>
</protein>
<keyword evidence="3" id="KW-1185">Reference proteome</keyword>
<evidence type="ECO:0000313" key="2">
    <source>
        <dbReference type="EMBL" id="KAK9198702.1"/>
    </source>
</evidence>
<evidence type="ECO:0000256" key="1">
    <source>
        <dbReference type="SAM" id="MobiDB-lite"/>
    </source>
</evidence>
<dbReference type="EMBL" id="JBCGBO010000005">
    <property type="protein sequence ID" value="KAK9198702.1"/>
    <property type="molecule type" value="Genomic_DNA"/>
</dbReference>
<feature type="region of interest" description="Disordered" evidence="1">
    <location>
        <begin position="1"/>
        <end position="40"/>
    </location>
</feature>
<gene>
    <name evidence="2" type="ORF">WN944_013888</name>
</gene>
<comment type="caution">
    <text evidence="2">The sequence shown here is derived from an EMBL/GenBank/DDBJ whole genome shotgun (WGS) entry which is preliminary data.</text>
</comment>
<dbReference type="AlphaFoldDB" id="A0AAP0M6X8"/>
<reference evidence="2 3" key="1">
    <citation type="submission" date="2024-05" db="EMBL/GenBank/DDBJ databases">
        <title>Haplotype-resolved chromosome-level genome assembly of Huyou (Citrus changshanensis).</title>
        <authorList>
            <person name="Miao C."/>
            <person name="Chen W."/>
            <person name="Wu Y."/>
            <person name="Wang L."/>
            <person name="Zhao S."/>
            <person name="Grierson D."/>
            <person name="Xu C."/>
            <person name="Chen K."/>
        </authorList>
    </citation>
    <scope>NUCLEOTIDE SEQUENCE [LARGE SCALE GENOMIC DNA]</scope>
    <source>
        <strain evidence="2">01-14</strain>
        <tissue evidence="2">Leaf</tissue>
    </source>
</reference>
<dbReference type="Proteomes" id="UP001428341">
    <property type="component" value="Unassembled WGS sequence"/>
</dbReference>
<proteinExistence type="predicted"/>
<evidence type="ECO:0000313" key="3">
    <source>
        <dbReference type="Proteomes" id="UP001428341"/>
    </source>
</evidence>
<accession>A0AAP0M6X8</accession>
<name>A0AAP0M6X8_9ROSI</name>
<sequence length="40" mass="4355">MDAIDGLETYGESQQPNVETPMAREGKKVNGESIEQSEDA</sequence>
<organism evidence="2 3">
    <name type="scientific">Citrus x changshan-huyou</name>
    <dbReference type="NCBI Taxonomy" id="2935761"/>
    <lineage>
        <taxon>Eukaryota</taxon>
        <taxon>Viridiplantae</taxon>
        <taxon>Streptophyta</taxon>
        <taxon>Embryophyta</taxon>
        <taxon>Tracheophyta</taxon>
        <taxon>Spermatophyta</taxon>
        <taxon>Magnoliopsida</taxon>
        <taxon>eudicotyledons</taxon>
        <taxon>Gunneridae</taxon>
        <taxon>Pentapetalae</taxon>
        <taxon>rosids</taxon>
        <taxon>malvids</taxon>
        <taxon>Sapindales</taxon>
        <taxon>Rutaceae</taxon>
        <taxon>Aurantioideae</taxon>
        <taxon>Citrus</taxon>
    </lineage>
</organism>